<sequence>MDTTETTDTPPSGIEDERVGVSLVGDLLRRAREEGRFEVVRLTDEELTVLDGVDSAQVAPRPWFTTLDASTREVALAVALRGLAMRGLVGSSVIEDTSGDVSLELDDDVHATLVARRAASEIIIAHRRTQHASWSKVCYVQGSAGVVEEDVSPGGVHTLWAGPSESIVESVAAFADPEYAAAEDPGGDVREVPLGDVAAGTETIEPLDAHLVTVIVAVGLDTDGESIENRVSVHVGDAGVQVVRSMTGDKNVARLEPVSRAGLRTVVADVIGREERG</sequence>
<dbReference type="EMBL" id="QMIG01000010">
    <property type="protein sequence ID" value="RAW14060.1"/>
    <property type="molecule type" value="Genomic_DNA"/>
</dbReference>
<protein>
    <recommendedName>
        <fullName evidence="3">ESX secretion-associated protein EspG</fullName>
    </recommendedName>
</protein>
<accession>A0A329QNZ5</accession>
<comment type="caution">
    <text evidence="1">The sequence shown here is derived from an EMBL/GenBank/DDBJ whole genome shotgun (WGS) entry which is preliminary data.</text>
</comment>
<proteinExistence type="predicted"/>
<dbReference type="OrthoDB" id="4081892at2"/>
<dbReference type="AlphaFoldDB" id="A0A329QNZ5"/>
<evidence type="ECO:0000313" key="1">
    <source>
        <dbReference type="EMBL" id="RAW14060.1"/>
    </source>
</evidence>
<dbReference type="RefSeq" id="WP_112258482.1">
    <property type="nucleotide sequence ID" value="NZ_QMIG01000010.1"/>
</dbReference>
<dbReference type="Proteomes" id="UP000250462">
    <property type="component" value="Unassembled WGS sequence"/>
</dbReference>
<evidence type="ECO:0000313" key="2">
    <source>
        <dbReference type="Proteomes" id="UP000250462"/>
    </source>
</evidence>
<name>A0A329QNZ5_9ACTN</name>
<keyword evidence="2" id="KW-1185">Reference proteome</keyword>
<organism evidence="1 2">
    <name type="scientific">Phytoactinopolyspora halophila</name>
    <dbReference type="NCBI Taxonomy" id="1981511"/>
    <lineage>
        <taxon>Bacteria</taxon>
        <taxon>Bacillati</taxon>
        <taxon>Actinomycetota</taxon>
        <taxon>Actinomycetes</taxon>
        <taxon>Jiangellales</taxon>
        <taxon>Jiangellaceae</taxon>
        <taxon>Phytoactinopolyspora</taxon>
    </lineage>
</organism>
<reference evidence="1 2" key="1">
    <citation type="submission" date="2018-06" db="EMBL/GenBank/DDBJ databases">
        <title>Phytoactinopolyspora halophila sp. nov., a novel halophilic actinomycete isolated from a saline soil in China.</title>
        <authorList>
            <person name="Tang S.-K."/>
        </authorList>
    </citation>
    <scope>NUCLEOTIDE SEQUENCE [LARGE SCALE GENOMIC DNA]</scope>
    <source>
        <strain evidence="1 2">YIM 96934</strain>
    </source>
</reference>
<evidence type="ECO:0008006" key="3">
    <source>
        <dbReference type="Google" id="ProtNLM"/>
    </source>
</evidence>
<gene>
    <name evidence="1" type="ORF">DPM12_11585</name>
</gene>